<feature type="non-terminal residue" evidence="1">
    <location>
        <position position="295"/>
    </location>
</feature>
<organism evidence="1">
    <name type="scientific">marine metagenome</name>
    <dbReference type="NCBI Taxonomy" id="408172"/>
    <lineage>
        <taxon>unclassified sequences</taxon>
        <taxon>metagenomes</taxon>
        <taxon>ecological metagenomes</taxon>
    </lineage>
</organism>
<name>A0A382U7Y0_9ZZZZ</name>
<proteinExistence type="predicted"/>
<feature type="non-terminal residue" evidence="1">
    <location>
        <position position="1"/>
    </location>
</feature>
<accession>A0A382U7Y0</accession>
<sequence>LGLSRTSYHTSVNGAGSIGLVPTFHPGVSMDNPATWPGLKFTYISGSFSNQSNGIKNSKITNQAAGFNKIQFVVPIRDKFGFGISVKPINNHNSFFSTDTISFNFGGKNLLSNKEFRSGGGIMSGSFSISLPLNKNMGVGISVNKLFGSSRDEQSLVLNSTYYRLFNIRSYSGSTFNLDFAGRLYGDEKVMILAFARVGMTNKPVSGTLYKFDFYEDTNNNYSYDSDDYPANVDVDTISIKNIYAPNSFSFGFNVGFKNNLNLFSEFQLWNDEATNANYASIYNDQIGGKTHIGG</sequence>
<evidence type="ECO:0000313" key="1">
    <source>
        <dbReference type="EMBL" id="SVD30394.1"/>
    </source>
</evidence>
<dbReference type="EMBL" id="UINC01142200">
    <property type="protein sequence ID" value="SVD30394.1"/>
    <property type="molecule type" value="Genomic_DNA"/>
</dbReference>
<gene>
    <name evidence="1" type="ORF">METZ01_LOCUS383248</name>
</gene>
<dbReference type="AlphaFoldDB" id="A0A382U7Y0"/>
<reference evidence="1" key="1">
    <citation type="submission" date="2018-05" db="EMBL/GenBank/DDBJ databases">
        <authorList>
            <person name="Lanie J.A."/>
            <person name="Ng W.-L."/>
            <person name="Kazmierczak K.M."/>
            <person name="Andrzejewski T.M."/>
            <person name="Davidsen T.M."/>
            <person name="Wayne K.J."/>
            <person name="Tettelin H."/>
            <person name="Glass J.I."/>
            <person name="Rusch D."/>
            <person name="Podicherti R."/>
            <person name="Tsui H.-C.T."/>
            <person name="Winkler M.E."/>
        </authorList>
    </citation>
    <scope>NUCLEOTIDE SEQUENCE</scope>
</reference>
<protein>
    <recommendedName>
        <fullName evidence="2">TonB-dependent receptor-like beta-barrel domain-containing protein</fullName>
    </recommendedName>
</protein>
<evidence type="ECO:0008006" key="2">
    <source>
        <dbReference type="Google" id="ProtNLM"/>
    </source>
</evidence>